<proteinExistence type="predicted"/>
<evidence type="ECO:0000313" key="2">
    <source>
        <dbReference type="Proteomes" id="UP000199707"/>
    </source>
</evidence>
<sequence length="355" mass="38044">MANSGGGVIVYGVDENQKAATARVDTGELSEVHERTLFSVAVSAITPPVFGLEVIRLGDSPHAVAVIVPASVDGPHLIYRGEYFGAPGRNSADTVWMKERQVDAAYRARFDEQRRSTEALESLYADAASGRDTDRRAWLIAVAHPRVPGVLARPSRDDARGVFGEASRISLTYANRNGVHPLDNLDLSNPRPGLRRWTAPPASTHKSAYWKQAWASVHHDGSVSLAVAIGAHPSGPSSQFEGHEVEARAVESAIADFTGLVRANADALGHSEYEVSVGVEWSGAHALKVLTVDGTGYTYDGVSTPLGQFMRVSLTLDAAAANQAFHRQVYQLAEDCINQGGITHLHVISVPAEEP</sequence>
<gene>
    <name evidence="1" type="ORF">SAMN02799620_02021</name>
</gene>
<accession>A0A1G4W2G8</accession>
<protein>
    <recommendedName>
        <fullName evidence="3">DNA-binding domain-containing protein</fullName>
    </recommendedName>
</protein>
<dbReference type="Proteomes" id="UP000199707">
    <property type="component" value="Unassembled WGS sequence"/>
</dbReference>
<dbReference type="STRING" id="1502745.SAMN02799620_02021"/>
<evidence type="ECO:0000313" key="1">
    <source>
        <dbReference type="EMBL" id="SCX15237.1"/>
    </source>
</evidence>
<name>A0A1G4W2G8_9MYCO</name>
<dbReference type="EMBL" id="FMUB01000004">
    <property type="protein sequence ID" value="SCX15237.1"/>
    <property type="molecule type" value="Genomic_DNA"/>
</dbReference>
<dbReference type="RefSeq" id="WP_235632798.1">
    <property type="nucleotide sequence ID" value="NZ_FMUB01000004.1"/>
</dbReference>
<dbReference type="AlphaFoldDB" id="A0A1G4W2G8"/>
<evidence type="ECO:0008006" key="3">
    <source>
        <dbReference type="Google" id="ProtNLM"/>
    </source>
</evidence>
<reference evidence="2" key="1">
    <citation type="submission" date="2016-10" db="EMBL/GenBank/DDBJ databases">
        <authorList>
            <person name="Varghese N."/>
            <person name="Submissions S."/>
        </authorList>
    </citation>
    <scope>NUCLEOTIDE SEQUENCE [LARGE SCALE GENOMIC DNA]</scope>
    <source>
        <strain evidence="2">UNC267MFSha1.1M11</strain>
    </source>
</reference>
<organism evidence="1 2">
    <name type="scientific">Mycolicibacterium fluoranthenivorans</name>
    <dbReference type="NCBI Taxonomy" id="258505"/>
    <lineage>
        <taxon>Bacteria</taxon>
        <taxon>Bacillati</taxon>
        <taxon>Actinomycetota</taxon>
        <taxon>Actinomycetes</taxon>
        <taxon>Mycobacteriales</taxon>
        <taxon>Mycobacteriaceae</taxon>
        <taxon>Mycolicibacterium</taxon>
    </lineage>
</organism>